<dbReference type="PANTHER" id="PTHR33490">
    <property type="entry name" value="BLR5614 PROTEIN-RELATED"/>
    <property type="match status" value="1"/>
</dbReference>
<dbReference type="InterPro" id="IPR038765">
    <property type="entry name" value="Papain-like_cys_pep_sf"/>
</dbReference>
<dbReference type="SUPFAM" id="SSF54001">
    <property type="entry name" value="Cysteine proteinases"/>
    <property type="match status" value="1"/>
</dbReference>
<keyword evidence="3" id="KW-1185">Reference proteome</keyword>
<dbReference type="Pfam" id="PF01841">
    <property type="entry name" value="Transglut_core"/>
    <property type="match status" value="1"/>
</dbReference>
<dbReference type="Pfam" id="PF08379">
    <property type="entry name" value="Bact_transglu_N"/>
    <property type="match status" value="1"/>
</dbReference>
<evidence type="ECO:0000313" key="3">
    <source>
        <dbReference type="Proteomes" id="UP000176562"/>
    </source>
</evidence>
<gene>
    <name evidence="2" type="ORF">LPB142_08950</name>
</gene>
<evidence type="ECO:0000313" key="2">
    <source>
        <dbReference type="EMBL" id="AOZ69422.1"/>
    </source>
</evidence>
<dbReference type="PANTHER" id="PTHR33490:SF7">
    <property type="entry name" value="BLR2979 PROTEIN"/>
    <property type="match status" value="1"/>
</dbReference>
<dbReference type="AlphaFoldDB" id="A0A1D9MC39"/>
<dbReference type="Gene3D" id="3.10.620.30">
    <property type="match status" value="1"/>
</dbReference>
<evidence type="ECO:0000259" key="1">
    <source>
        <dbReference type="SMART" id="SM00460"/>
    </source>
</evidence>
<dbReference type="STRING" id="1850250.LPB142_08950"/>
<name>A0A1D9MC39_9RHOB</name>
<dbReference type="InterPro" id="IPR002931">
    <property type="entry name" value="Transglutaminase-like"/>
</dbReference>
<dbReference type="Proteomes" id="UP000176562">
    <property type="component" value="Chromosome"/>
</dbReference>
<dbReference type="SMART" id="SM00460">
    <property type="entry name" value="TGc"/>
    <property type="match status" value="1"/>
</dbReference>
<dbReference type="KEGG" id="rhp:LPB142_08950"/>
<reference evidence="2 3" key="1">
    <citation type="submission" date="2016-10" db="EMBL/GenBank/DDBJ databases">
        <title>Rhodobacter sp. LPB0142, isolated from sea water.</title>
        <authorList>
            <person name="Kim E."/>
            <person name="Yi H."/>
        </authorList>
    </citation>
    <scope>NUCLEOTIDE SEQUENCE [LARGE SCALE GENOMIC DNA]</scope>
    <source>
        <strain evidence="2 3">LPB0142</strain>
    </source>
</reference>
<dbReference type="InterPro" id="IPR013589">
    <property type="entry name" value="Bac_transglu_N"/>
</dbReference>
<sequence length="293" mass="31554">MRYDIRLVIDYSYAAPADHTRNLLRLLPSDAPGTQRVTRRLLSIDPLPDERRDSLDFFGNAMTSVAWHKPISAAAFTLTATVERAAPPPVLDLSPPLAGLAAEIAAEQSLAPQAPHHFLGASPRIRPVPEITAFARALITPGMTAFAAIEAIGRALHREMRFDAEATTVDTAPLEAFTARHGVCQDFAQVMIAGLRGLGIPAGYVSGFLRTFPPPGQPRLEGADAMHAWVRAWAGAQMGWVEFDPTNDQPAGLDYITVAIGRDYSDVAPVLGALRTAGAHESHQAVDVVPMER</sequence>
<accession>A0A1D9MC39</accession>
<dbReference type="EMBL" id="CP017781">
    <property type="protein sequence ID" value="AOZ69422.1"/>
    <property type="molecule type" value="Genomic_DNA"/>
</dbReference>
<protein>
    <submittedName>
        <fullName evidence="2">Transglutaminase</fullName>
    </submittedName>
</protein>
<feature type="domain" description="Transglutaminase-like" evidence="1">
    <location>
        <begin position="176"/>
        <end position="247"/>
    </location>
</feature>
<organism evidence="2 3">
    <name type="scientific">Rhodobacter xanthinilyticus</name>
    <dbReference type="NCBI Taxonomy" id="1850250"/>
    <lineage>
        <taxon>Bacteria</taxon>
        <taxon>Pseudomonadati</taxon>
        <taxon>Pseudomonadota</taxon>
        <taxon>Alphaproteobacteria</taxon>
        <taxon>Rhodobacterales</taxon>
        <taxon>Rhodobacter group</taxon>
        <taxon>Rhodobacter</taxon>
    </lineage>
</organism>
<dbReference type="RefSeq" id="WP_071166164.1">
    <property type="nucleotide sequence ID" value="NZ_CP017781.1"/>
</dbReference>
<proteinExistence type="predicted"/>